<comment type="caution">
    <text evidence="2">The sequence shown here is derived from an EMBL/GenBank/DDBJ whole genome shotgun (WGS) entry which is preliminary data.</text>
</comment>
<feature type="region of interest" description="Disordered" evidence="1">
    <location>
        <begin position="98"/>
        <end position="169"/>
    </location>
</feature>
<sequence>MLNLAGVLTGFDLEVDDGVVGLYELCGGVVNDAVTCGELGGFNVCLAVCVEQISKKWKMKECHCNRLRTRDADRTYPGATFEYGTADPEVVGRATANRRGTNAEAGGFFKPGPNKQGGEQFSPGEEDAYGPECQTDGSEEKTPGGRQCCEERPTNPGEEPERGVGGEMV</sequence>
<keyword evidence="3" id="KW-1185">Reference proteome</keyword>
<evidence type="ECO:0000313" key="2">
    <source>
        <dbReference type="EMBL" id="KAJ1187047.1"/>
    </source>
</evidence>
<organism evidence="2 3">
    <name type="scientific">Pleurodeles waltl</name>
    <name type="common">Iberian ribbed newt</name>
    <dbReference type="NCBI Taxonomy" id="8319"/>
    <lineage>
        <taxon>Eukaryota</taxon>
        <taxon>Metazoa</taxon>
        <taxon>Chordata</taxon>
        <taxon>Craniata</taxon>
        <taxon>Vertebrata</taxon>
        <taxon>Euteleostomi</taxon>
        <taxon>Amphibia</taxon>
        <taxon>Batrachia</taxon>
        <taxon>Caudata</taxon>
        <taxon>Salamandroidea</taxon>
        <taxon>Salamandridae</taxon>
        <taxon>Pleurodelinae</taxon>
        <taxon>Pleurodeles</taxon>
    </lineage>
</organism>
<evidence type="ECO:0000256" key="1">
    <source>
        <dbReference type="SAM" id="MobiDB-lite"/>
    </source>
</evidence>
<evidence type="ECO:0000313" key="3">
    <source>
        <dbReference type="Proteomes" id="UP001066276"/>
    </source>
</evidence>
<dbReference type="AlphaFoldDB" id="A0AAV7UDT6"/>
<proteinExistence type="predicted"/>
<accession>A0AAV7UDT6</accession>
<reference evidence="2" key="1">
    <citation type="journal article" date="2022" name="bioRxiv">
        <title>Sequencing and chromosome-scale assembly of the giantPleurodeles waltlgenome.</title>
        <authorList>
            <person name="Brown T."/>
            <person name="Elewa A."/>
            <person name="Iarovenko S."/>
            <person name="Subramanian E."/>
            <person name="Araus A.J."/>
            <person name="Petzold A."/>
            <person name="Susuki M."/>
            <person name="Suzuki K.-i.T."/>
            <person name="Hayashi T."/>
            <person name="Toyoda A."/>
            <person name="Oliveira C."/>
            <person name="Osipova E."/>
            <person name="Leigh N.D."/>
            <person name="Simon A."/>
            <person name="Yun M.H."/>
        </authorList>
    </citation>
    <scope>NUCLEOTIDE SEQUENCE</scope>
    <source>
        <strain evidence="2">20211129_DDA</strain>
        <tissue evidence="2">Liver</tissue>
    </source>
</reference>
<protein>
    <submittedName>
        <fullName evidence="2">Uncharacterized protein</fullName>
    </submittedName>
</protein>
<gene>
    <name evidence="2" type="ORF">NDU88_003826</name>
</gene>
<feature type="compositionally biased region" description="Basic and acidic residues" evidence="1">
    <location>
        <begin position="138"/>
        <end position="169"/>
    </location>
</feature>
<name>A0AAV7UDT6_PLEWA</name>
<dbReference type="Proteomes" id="UP001066276">
    <property type="component" value="Chromosome 3_1"/>
</dbReference>
<dbReference type="EMBL" id="JANPWB010000005">
    <property type="protein sequence ID" value="KAJ1187047.1"/>
    <property type="molecule type" value="Genomic_DNA"/>
</dbReference>